<dbReference type="Proteomes" id="UP000032142">
    <property type="component" value="Unassembled WGS sequence"/>
</dbReference>
<reference evidence="2" key="1">
    <citation type="submission" date="2014-09" db="EMBL/GenBank/DDBJ databases">
        <authorList>
            <person name="Mudge J."/>
            <person name="Ramaraj T."/>
            <person name="Lindquist I.E."/>
            <person name="Bharti A.K."/>
            <person name="Sundararajan A."/>
            <person name="Cameron C.T."/>
            <person name="Woodward J.E."/>
            <person name="May G.D."/>
            <person name="Brubaker C."/>
            <person name="Broadhvest J."/>
            <person name="Wilkins T.A."/>
        </authorList>
    </citation>
    <scope>NUCLEOTIDE SEQUENCE</scope>
    <source>
        <strain evidence="2">cv. AKA8401</strain>
    </source>
</reference>
<evidence type="ECO:0000313" key="1">
    <source>
        <dbReference type="EMBL" id="KHG06424.1"/>
    </source>
</evidence>
<dbReference type="EMBL" id="JRRC01451658">
    <property type="protein sequence ID" value="KHG06424.1"/>
    <property type="molecule type" value="Genomic_DNA"/>
</dbReference>
<evidence type="ECO:0000313" key="2">
    <source>
        <dbReference type="Proteomes" id="UP000032142"/>
    </source>
</evidence>
<name>A0A0B0N3L2_GOSAR</name>
<protein>
    <submittedName>
        <fullName evidence="1">Uncharacterized protein</fullName>
    </submittedName>
</protein>
<sequence>MYIINAELNYYNFLRMCRNVICLRAVVTSSIRSSYDIRKPHMSLKNR</sequence>
<keyword evidence="2" id="KW-1185">Reference proteome</keyword>
<dbReference type="AlphaFoldDB" id="A0A0B0N3L2"/>
<accession>A0A0B0N3L2</accession>
<organism evidence="1 2">
    <name type="scientific">Gossypium arboreum</name>
    <name type="common">Tree cotton</name>
    <name type="synonym">Gossypium nanking</name>
    <dbReference type="NCBI Taxonomy" id="29729"/>
    <lineage>
        <taxon>Eukaryota</taxon>
        <taxon>Viridiplantae</taxon>
        <taxon>Streptophyta</taxon>
        <taxon>Embryophyta</taxon>
        <taxon>Tracheophyta</taxon>
        <taxon>Spermatophyta</taxon>
        <taxon>Magnoliopsida</taxon>
        <taxon>eudicotyledons</taxon>
        <taxon>Gunneridae</taxon>
        <taxon>Pentapetalae</taxon>
        <taxon>rosids</taxon>
        <taxon>malvids</taxon>
        <taxon>Malvales</taxon>
        <taxon>Malvaceae</taxon>
        <taxon>Malvoideae</taxon>
        <taxon>Gossypium</taxon>
    </lineage>
</organism>
<gene>
    <name evidence="1" type="ORF">F383_32147</name>
</gene>
<comment type="caution">
    <text evidence="1">The sequence shown here is derived from an EMBL/GenBank/DDBJ whole genome shotgun (WGS) entry which is preliminary data.</text>
</comment>
<proteinExistence type="predicted"/>